<dbReference type="GO" id="GO:0003700">
    <property type="term" value="F:DNA-binding transcription factor activity"/>
    <property type="evidence" value="ECO:0007669"/>
    <property type="project" value="TreeGrafter"/>
</dbReference>
<dbReference type="AlphaFoldDB" id="A0A4R6YAQ9"/>
<name>A0A4R6YAQ9_9HYPH</name>
<keyword evidence="3" id="KW-0804">Transcription</keyword>
<evidence type="ECO:0000259" key="5">
    <source>
        <dbReference type="PROSITE" id="PS51063"/>
    </source>
</evidence>
<dbReference type="SUPFAM" id="SSF51206">
    <property type="entry name" value="cAMP-binding domain-like"/>
    <property type="match status" value="1"/>
</dbReference>
<dbReference type="InterPro" id="IPR000595">
    <property type="entry name" value="cNMP-bd_dom"/>
</dbReference>
<dbReference type="SUPFAM" id="SSF46785">
    <property type="entry name" value="Winged helix' DNA-binding domain"/>
    <property type="match status" value="1"/>
</dbReference>
<dbReference type="PROSITE" id="PS50042">
    <property type="entry name" value="CNMP_BINDING_3"/>
    <property type="match status" value="1"/>
</dbReference>
<dbReference type="SMART" id="SM00419">
    <property type="entry name" value="HTH_CRP"/>
    <property type="match status" value="1"/>
</dbReference>
<evidence type="ECO:0000256" key="2">
    <source>
        <dbReference type="ARBA" id="ARBA00023125"/>
    </source>
</evidence>
<dbReference type="InterPro" id="IPR036388">
    <property type="entry name" value="WH-like_DNA-bd_sf"/>
</dbReference>
<dbReference type="Pfam" id="PF00027">
    <property type="entry name" value="cNMP_binding"/>
    <property type="match status" value="1"/>
</dbReference>
<dbReference type="PANTHER" id="PTHR24567:SF28">
    <property type="entry name" value="LISTERIOLYSIN REGULATORY PROTEIN"/>
    <property type="match status" value="1"/>
</dbReference>
<accession>A0A4R6YAQ9</accession>
<sequence>MNVSRLDRYLISGLPPFEGLDAADLDTVLQGARSLRVEKDAAIFEQDGEAHSFFVLLDGKARVVKSTVDGQQVIVRYIVPGELLGIAHALARRTYPASAIAVVDCVLLSWPSRRWSEFAAAFPTFGMATYKTVGTRLGDMQTQIIEMATEQVERRVAHALLRLAHQSGRKTDKGILIDFPLSRQDIAEMTGTTLHTVSRLMTAWEEKGLVGSGRMQVCITDPHGLFLLAEGRTGRT</sequence>
<dbReference type="CDD" id="cd00092">
    <property type="entry name" value="HTH_CRP"/>
    <property type="match status" value="1"/>
</dbReference>
<dbReference type="EMBL" id="SNZF01000026">
    <property type="protein sequence ID" value="TDR32669.1"/>
    <property type="molecule type" value="Genomic_DNA"/>
</dbReference>
<dbReference type="SMART" id="SM00100">
    <property type="entry name" value="cNMP"/>
    <property type="match status" value="1"/>
</dbReference>
<dbReference type="GO" id="GO:0005829">
    <property type="term" value="C:cytosol"/>
    <property type="evidence" value="ECO:0007669"/>
    <property type="project" value="TreeGrafter"/>
</dbReference>
<dbReference type="InterPro" id="IPR018490">
    <property type="entry name" value="cNMP-bd_dom_sf"/>
</dbReference>
<dbReference type="Gene3D" id="1.10.10.10">
    <property type="entry name" value="Winged helix-like DNA-binding domain superfamily/Winged helix DNA-binding domain"/>
    <property type="match status" value="1"/>
</dbReference>
<organism evidence="6 7">
    <name type="scientific">Aquamicrobium defluvii</name>
    <dbReference type="NCBI Taxonomy" id="69279"/>
    <lineage>
        <taxon>Bacteria</taxon>
        <taxon>Pseudomonadati</taxon>
        <taxon>Pseudomonadota</taxon>
        <taxon>Alphaproteobacteria</taxon>
        <taxon>Hyphomicrobiales</taxon>
        <taxon>Phyllobacteriaceae</taxon>
        <taxon>Aquamicrobium</taxon>
    </lineage>
</organism>
<evidence type="ECO:0000313" key="6">
    <source>
        <dbReference type="EMBL" id="TDR32669.1"/>
    </source>
</evidence>
<evidence type="ECO:0000259" key="4">
    <source>
        <dbReference type="PROSITE" id="PS50042"/>
    </source>
</evidence>
<dbReference type="CDD" id="cd00038">
    <property type="entry name" value="CAP_ED"/>
    <property type="match status" value="1"/>
</dbReference>
<keyword evidence="7" id="KW-1185">Reference proteome</keyword>
<keyword evidence="2" id="KW-0238">DNA-binding</keyword>
<dbReference type="InterPro" id="IPR050397">
    <property type="entry name" value="Env_Response_Regulators"/>
</dbReference>
<feature type="domain" description="HTH crp-type" evidence="5">
    <location>
        <begin position="150"/>
        <end position="223"/>
    </location>
</feature>
<evidence type="ECO:0000313" key="7">
    <source>
        <dbReference type="Proteomes" id="UP000294958"/>
    </source>
</evidence>
<protein>
    <submittedName>
        <fullName evidence="6">Crp/Fnr family transcriptional regulator</fullName>
    </submittedName>
</protein>
<dbReference type="InterPro" id="IPR014710">
    <property type="entry name" value="RmlC-like_jellyroll"/>
</dbReference>
<evidence type="ECO:0000256" key="1">
    <source>
        <dbReference type="ARBA" id="ARBA00023015"/>
    </source>
</evidence>
<dbReference type="PRINTS" id="PR00034">
    <property type="entry name" value="HTHCRP"/>
</dbReference>
<evidence type="ECO:0000256" key="3">
    <source>
        <dbReference type="ARBA" id="ARBA00023163"/>
    </source>
</evidence>
<gene>
    <name evidence="6" type="ORF">DES43_12646</name>
</gene>
<dbReference type="GO" id="GO:0003677">
    <property type="term" value="F:DNA binding"/>
    <property type="evidence" value="ECO:0007669"/>
    <property type="project" value="UniProtKB-KW"/>
</dbReference>
<dbReference type="Gene3D" id="2.60.120.10">
    <property type="entry name" value="Jelly Rolls"/>
    <property type="match status" value="1"/>
</dbReference>
<feature type="domain" description="Cyclic nucleotide-binding" evidence="4">
    <location>
        <begin position="16"/>
        <end position="109"/>
    </location>
</feature>
<keyword evidence="1" id="KW-0805">Transcription regulation</keyword>
<reference evidence="6 7" key="1">
    <citation type="submission" date="2019-03" db="EMBL/GenBank/DDBJ databases">
        <title>Genomic Encyclopedia of Type Strains, Phase IV (KMG-IV): sequencing the most valuable type-strain genomes for metagenomic binning, comparative biology and taxonomic classification.</title>
        <authorList>
            <person name="Goeker M."/>
        </authorList>
    </citation>
    <scope>NUCLEOTIDE SEQUENCE [LARGE SCALE GENOMIC DNA]</scope>
    <source>
        <strain evidence="6 7">DSM 11603</strain>
    </source>
</reference>
<dbReference type="Pfam" id="PF13545">
    <property type="entry name" value="HTH_Crp_2"/>
    <property type="match status" value="1"/>
</dbReference>
<comment type="caution">
    <text evidence="6">The sequence shown here is derived from an EMBL/GenBank/DDBJ whole genome shotgun (WGS) entry which is preliminary data.</text>
</comment>
<dbReference type="Proteomes" id="UP000294958">
    <property type="component" value="Unassembled WGS sequence"/>
</dbReference>
<dbReference type="PROSITE" id="PS51063">
    <property type="entry name" value="HTH_CRP_2"/>
    <property type="match status" value="1"/>
</dbReference>
<dbReference type="InterPro" id="IPR012318">
    <property type="entry name" value="HTH_CRP"/>
</dbReference>
<proteinExistence type="predicted"/>
<dbReference type="InterPro" id="IPR036390">
    <property type="entry name" value="WH_DNA-bd_sf"/>
</dbReference>
<dbReference type="PANTHER" id="PTHR24567">
    <property type="entry name" value="CRP FAMILY TRANSCRIPTIONAL REGULATORY PROTEIN"/>
    <property type="match status" value="1"/>
</dbReference>